<evidence type="ECO:0000256" key="1">
    <source>
        <dbReference type="ARBA" id="ARBA00022741"/>
    </source>
</evidence>
<evidence type="ECO:0000256" key="2">
    <source>
        <dbReference type="ARBA" id="ARBA00022840"/>
    </source>
</evidence>
<dbReference type="GO" id="GO:0005524">
    <property type="term" value="F:ATP binding"/>
    <property type="evidence" value="ECO:0007669"/>
    <property type="project" value="UniProtKB-KW"/>
</dbReference>
<dbReference type="InterPro" id="IPR002035">
    <property type="entry name" value="VWF_A"/>
</dbReference>
<dbReference type="Gene3D" id="3.40.50.410">
    <property type="entry name" value="von Willebrand factor, type A domain"/>
    <property type="match status" value="1"/>
</dbReference>
<protein>
    <submittedName>
        <fullName evidence="6">VWFA domain-containing protein</fullName>
    </submittedName>
</protein>
<evidence type="ECO:0000313" key="5">
    <source>
        <dbReference type="Proteomes" id="UP000036681"/>
    </source>
</evidence>
<dbReference type="GO" id="GO:0005634">
    <property type="term" value="C:nucleus"/>
    <property type="evidence" value="ECO:0007669"/>
    <property type="project" value="TreeGrafter"/>
</dbReference>
<feature type="region of interest" description="Disordered" evidence="3">
    <location>
        <begin position="109"/>
        <end position="133"/>
    </location>
</feature>
<dbReference type="PANTHER" id="PTHR48103">
    <property type="entry name" value="MIDASIN-RELATED"/>
    <property type="match status" value="1"/>
</dbReference>
<feature type="compositionally biased region" description="Basic and acidic residues" evidence="3">
    <location>
        <begin position="1"/>
        <end position="12"/>
    </location>
</feature>
<dbReference type="GO" id="GO:0000027">
    <property type="term" value="P:ribosomal large subunit assembly"/>
    <property type="evidence" value="ECO:0007669"/>
    <property type="project" value="TreeGrafter"/>
</dbReference>
<feature type="compositionally biased region" description="Basic and acidic residues" evidence="3">
    <location>
        <begin position="19"/>
        <end position="45"/>
    </location>
</feature>
<evidence type="ECO:0000259" key="4">
    <source>
        <dbReference type="PROSITE" id="PS50234"/>
    </source>
</evidence>
<dbReference type="Pfam" id="PF13519">
    <property type="entry name" value="VWA_2"/>
    <property type="match status" value="1"/>
</dbReference>
<name>A0A0M3IKN5_ASCLU</name>
<reference evidence="6" key="1">
    <citation type="submission" date="2017-02" db="UniProtKB">
        <authorList>
            <consortium name="WormBaseParasite"/>
        </authorList>
    </citation>
    <scope>IDENTIFICATION</scope>
</reference>
<proteinExistence type="predicted"/>
<evidence type="ECO:0000256" key="3">
    <source>
        <dbReference type="SAM" id="MobiDB-lite"/>
    </source>
</evidence>
<dbReference type="SUPFAM" id="SSF53300">
    <property type="entry name" value="vWA-like"/>
    <property type="match status" value="1"/>
</dbReference>
<dbReference type="PANTHER" id="PTHR48103:SF2">
    <property type="entry name" value="MIDASIN"/>
    <property type="match status" value="1"/>
</dbReference>
<organism evidence="5 6">
    <name type="scientific">Ascaris lumbricoides</name>
    <name type="common">Giant roundworm</name>
    <dbReference type="NCBI Taxonomy" id="6252"/>
    <lineage>
        <taxon>Eukaryota</taxon>
        <taxon>Metazoa</taxon>
        <taxon>Ecdysozoa</taxon>
        <taxon>Nematoda</taxon>
        <taxon>Chromadorea</taxon>
        <taxon>Rhabditida</taxon>
        <taxon>Spirurina</taxon>
        <taxon>Ascaridomorpha</taxon>
        <taxon>Ascaridoidea</taxon>
        <taxon>Ascarididae</taxon>
        <taxon>Ascaris</taxon>
    </lineage>
</organism>
<feature type="region of interest" description="Disordered" evidence="3">
    <location>
        <begin position="1"/>
        <end position="95"/>
    </location>
</feature>
<keyword evidence="1" id="KW-0547">Nucleotide-binding</keyword>
<evidence type="ECO:0000313" key="6">
    <source>
        <dbReference type="WBParaSite" id="ALUE_0001931101-mRNA-1"/>
    </source>
</evidence>
<dbReference type="GO" id="GO:0000055">
    <property type="term" value="P:ribosomal large subunit export from nucleus"/>
    <property type="evidence" value="ECO:0007669"/>
    <property type="project" value="TreeGrafter"/>
</dbReference>
<dbReference type="InterPro" id="IPR036465">
    <property type="entry name" value="vWFA_dom_sf"/>
</dbReference>
<keyword evidence="5" id="KW-1185">Reference proteome</keyword>
<feature type="compositionally biased region" description="Basic and acidic residues" evidence="3">
    <location>
        <begin position="69"/>
        <end position="95"/>
    </location>
</feature>
<dbReference type="Proteomes" id="UP000036681">
    <property type="component" value="Unplaced"/>
</dbReference>
<sequence>MEENKEERKETKEEEENKSEEVCEKILADKSESMEAEDVQERGEETAEDQSEVSYAHMNEDDNGLSEKLIVEKASMEEAKDSRAQVEQLKERNKANRIEQIGDDIIETEDEREEMREEEKEEEGAEKKDTTNQAPIIYTSTNLYELAGVSTTLSDGESTQLLDSDVVAESNTLDEERWSRISESMSVLSAELAENLRMIIEPTIASKLEGDYRSGKRLNMRRLIAYIASDYRKDRIWLRRTKKAQRNYQILIAVDDSASMHDNNMNLMACQSVCVIGTALHQLEVGQLAICKFGSKVKMLSDFSTYADGSLGGRLLTELTFKQDKTDLFNLLNVSRKVLEEARSRERSNQMMIIVSDGRGVLTDGADRIVKALGALHNDQVTVLFVVVDNAEKSIVETKVAEFTTDGQVELVPYMRKFPFPFYMLVRHISSLPVTLADAIRQWFELTVQNT</sequence>
<dbReference type="AlphaFoldDB" id="A0A0M3IKN5"/>
<accession>A0A0M3IKN5</accession>
<dbReference type="PROSITE" id="PS50234">
    <property type="entry name" value="VWFA"/>
    <property type="match status" value="1"/>
</dbReference>
<keyword evidence="2" id="KW-0067">ATP-binding</keyword>
<dbReference type="GO" id="GO:0030687">
    <property type="term" value="C:preribosome, large subunit precursor"/>
    <property type="evidence" value="ECO:0007669"/>
    <property type="project" value="TreeGrafter"/>
</dbReference>
<dbReference type="WBParaSite" id="ALUE_0001931101-mRNA-1">
    <property type="protein sequence ID" value="ALUE_0001931101-mRNA-1"/>
    <property type="gene ID" value="ALUE_0001931101"/>
</dbReference>
<feature type="domain" description="VWFA" evidence="4">
    <location>
        <begin position="249"/>
        <end position="440"/>
    </location>
</feature>